<dbReference type="RefSeq" id="XP_001586310.1">
    <property type="nucleotide sequence ID" value="XM_001586260.1"/>
</dbReference>
<dbReference type="AlphaFoldDB" id="A7F5L0"/>
<evidence type="ECO:0000313" key="2">
    <source>
        <dbReference type="Proteomes" id="UP000001312"/>
    </source>
</evidence>
<gene>
    <name evidence="1" type="ORF">SS1G_12888</name>
</gene>
<dbReference type="EMBL" id="CH476642">
    <property type="protein sequence ID" value="EDN98031.1"/>
    <property type="molecule type" value="Genomic_DNA"/>
</dbReference>
<protein>
    <submittedName>
        <fullName evidence="1">Uncharacterized protein</fullName>
    </submittedName>
</protein>
<dbReference type="Proteomes" id="UP000001312">
    <property type="component" value="Unassembled WGS sequence"/>
</dbReference>
<keyword evidence="2" id="KW-1185">Reference proteome</keyword>
<sequence length="46" mass="5452">MAVERIEGEPAEEDVRNDEDALDLDLKFDFEEWFWTEYSLSGSFYG</sequence>
<reference evidence="2" key="1">
    <citation type="journal article" date="2011" name="PLoS Genet.">
        <title>Genomic analysis of the necrotrophic fungal pathogens Sclerotinia sclerotiorum and Botrytis cinerea.</title>
        <authorList>
            <person name="Amselem J."/>
            <person name="Cuomo C.A."/>
            <person name="van Kan J.A."/>
            <person name="Viaud M."/>
            <person name="Benito E.P."/>
            <person name="Couloux A."/>
            <person name="Coutinho P.M."/>
            <person name="de Vries R.P."/>
            <person name="Dyer P.S."/>
            <person name="Fillinger S."/>
            <person name="Fournier E."/>
            <person name="Gout L."/>
            <person name="Hahn M."/>
            <person name="Kohn L."/>
            <person name="Lapalu N."/>
            <person name="Plummer K.M."/>
            <person name="Pradier J.M."/>
            <person name="Quevillon E."/>
            <person name="Sharon A."/>
            <person name="Simon A."/>
            <person name="ten Have A."/>
            <person name="Tudzynski B."/>
            <person name="Tudzynski P."/>
            <person name="Wincker P."/>
            <person name="Andrew M."/>
            <person name="Anthouard V."/>
            <person name="Beever R.E."/>
            <person name="Beffa R."/>
            <person name="Benoit I."/>
            <person name="Bouzid O."/>
            <person name="Brault B."/>
            <person name="Chen Z."/>
            <person name="Choquer M."/>
            <person name="Collemare J."/>
            <person name="Cotton P."/>
            <person name="Danchin E.G."/>
            <person name="Da Silva C."/>
            <person name="Gautier A."/>
            <person name="Giraud C."/>
            <person name="Giraud T."/>
            <person name="Gonzalez C."/>
            <person name="Grossetete S."/>
            <person name="Guldener U."/>
            <person name="Henrissat B."/>
            <person name="Howlett B.J."/>
            <person name="Kodira C."/>
            <person name="Kretschmer M."/>
            <person name="Lappartient A."/>
            <person name="Leroch M."/>
            <person name="Levis C."/>
            <person name="Mauceli E."/>
            <person name="Neuveglise C."/>
            <person name="Oeser B."/>
            <person name="Pearson M."/>
            <person name="Poulain J."/>
            <person name="Poussereau N."/>
            <person name="Quesneville H."/>
            <person name="Rascle C."/>
            <person name="Schumacher J."/>
            <person name="Segurens B."/>
            <person name="Sexton A."/>
            <person name="Silva E."/>
            <person name="Sirven C."/>
            <person name="Soanes D.M."/>
            <person name="Talbot N.J."/>
            <person name="Templeton M."/>
            <person name="Yandava C."/>
            <person name="Yarden O."/>
            <person name="Zeng Q."/>
            <person name="Rollins J.A."/>
            <person name="Lebrun M.H."/>
            <person name="Dickman M."/>
        </authorList>
    </citation>
    <scope>NUCLEOTIDE SEQUENCE [LARGE SCALE GENOMIC DNA]</scope>
    <source>
        <strain evidence="2">ATCC 18683 / 1980 / Ss-1</strain>
    </source>
</reference>
<proteinExistence type="predicted"/>
<dbReference type="GeneID" id="5482388"/>
<dbReference type="KEGG" id="ssl:SS1G_12888"/>
<name>A7F5L0_SCLS1</name>
<accession>A7F5L0</accession>
<dbReference type="InParanoid" id="A7F5L0"/>
<organism evidence="1 2">
    <name type="scientific">Sclerotinia sclerotiorum (strain ATCC 18683 / 1980 / Ss-1)</name>
    <name type="common">White mold</name>
    <name type="synonym">Whetzelinia sclerotiorum</name>
    <dbReference type="NCBI Taxonomy" id="665079"/>
    <lineage>
        <taxon>Eukaryota</taxon>
        <taxon>Fungi</taxon>
        <taxon>Dikarya</taxon>
        <taxon>Ascomycota</taxon>
        <taxon>Pezizomycotina</taxon>
        <taxon>Leotiomycetes</taxon>
        <taxon>Helotiales</taxon>
        <taxon>Sclerotiniaceae</taxon>
        <taxon>Sclerotinia</taxon>
    </lineage>
</organism>
<evidence type="ECO:0000313" key="1">
    <source>
        <dbReference type="EMBL" id="EDN98031.1"/>
    </source>
</evidence>